<dbReference type="Proteomes" id="UP000638313">
    <property type="component" value="Unassembled WGS sequence"/>
</dbReference>
<comment type="caution">
    <text evidence="6">The sequence shown here is derived from an EMBL/GenBank/DDBJ whole genome shotgun (WGS) entry which is preliminary data.</text>
</comment>
<dbReference type="Pfam" id="PF03466">
    <property type="entry name" value="LysR_substrate"/>
    <property type="match status" value="1"/>
</dbReference>
<dbReference type="PANTHER" id="PTHR30346:SF30">
    <property type="entry name" value="SMALL NEUTRAL PROTEASE REGULATORY PROTEIN"/>
    <property type="match status" value="1"/>
</dbReference>
<protein>
    <submittedName>
        <fullName evidence="6">LysR family transcriptional regulator</fullName>
    </submittedName>
</protein>
<reference evidence="6" key="1">
    <citation type="journal article" date="2014" name="Int. J. Syst. Evol. Microbiol.">
        <title>Complete genome sequence of Corynebacterium casei LMG S-19264T (=DSM 44701T), isolated from a smear-ripened cheese.</title>
        <authorList>
            <consortium name="US DOE Joint Genome Institute (JGI-PGF)"/>
            <person name="Walter F."/>
            <person name="Albersmeier A."/>
            <person name="Kalinowski J."/>
            <person name="Ruckert C."/>
        </authorList>
    </citation>
    <scope>NUCLEOTIDE SEQUENCE</scope>
    <source>
        <strain evidence="6">JCM 4059</strain>
    </source>
</reference>
<proteinExistence type="inferred from homology"/>
<reference evidence="6" key="2">
    <citation type="submission" date="2020-09" db="EMBL/GenBank/DDBJ databases">
        <authorList>
            <person name="Sun Q."/>
            <person name="Ohkuma M."/>
        </authorList>
    </citation>
    <scope>NUCLEOTIDE SEQUENCE</scope>
    <source>
        <strain evidence="6">JCM 4059</strain>
    </source>
</reference>
<dbReference type="RefSeq" id="WP_190132500.1">
    <property type="nucleotide sequence ID" value="NZ_BNBD01000016.1"/>
</dbReference>
<sequence>MITLRQLEYLVSVVEEGSLTRAAERLYVTQPALSHQLRALERSIGGPLLERLPRSVRLTPMGRALLPHARAALDSVRQGQAAARQAAGAEAGELRIATLHSVSLGVLPPALRVWRRRHPGVRVHLVEHRNSGELAAAMGEGRADIAVGPPPVGWEGPVCVLGVEEFLVVLAAEEPGPATAHGDGGPPRIGLAGLADREWVHYGPGNGLAVVVDDACAAAGFRPRAAVRTEQTASAPVLAAAGLGPALVPANIVPVAFGGRLFRPDPPVQRVLAAYTRIRPDPLTDAFIDLLQREASMMPGHVRRQLEGG</sequence>
<dbReference type="InterPro" id="IPR000847">
    <property type="entry name" value="LysR_HTH_N"/>
</dbReference>
<dbReference type="InterPro" id="IPR005119">
    <property type="entry name" value="LysR_subst-bd"/>
</dbReference>
<dbReference type="CDD" id="cd05466">
    <property type="entry name" value="PBP2_LTTR_substrate"/>
    <property type="match status" value="1"/>
</dbReference>
<organism evidence="6 7">
    <name type="scientific">Streptomyces mashuensis</name>
    <dbReference type="NCBI Taxonomy" id="33904"/>
    <lineage>
        <taxon>Bacteria</taxon>
        <taxon>Bacillati</taxon>
        <taxon>Actinomycetota</taxon>
        <taxon>Actinomycetes</taxon>
        <taxon>Kitasatosporales</taxon>
        <taxon>Streptomycetaceae</taxon>
        <taxon>Streptomyces</taxon>
    </lineage>
</organism>
<dbReference type="InterPro" id="IPR036390">
    <property type="entry name" value="WH_DNA-bd_sf"/>
</dbReference>
<dbReference type="GO" id="GO:0032993">
    <property type="term" value="C:protein-DNA complex"/>
    <property type="evidence" value="ECO:0007669"/>
    <property type="project" value="TreeGrafter"/>
</dbReference>
<dbReference type="AlphaFoldDB" id="A0A919EFY9"/>
<dbReference type="FunFam" id="1.10.10.10:FF:000001">
    <property type="entry name" value="LysR family transcriptional regulator"/>
    <property type="match status" value="1"/>
</dbReference>
<dbReference type="GO" id="GO:0003700">
    <property type="term" value="F:DNA-binding transcription factor activity"/>
    <property type="evidence" value="ECO:0007669"/>
    <property type="project" value="InterPro"/>
</dbReference>
<dbReference type="GO" id="GO:0003677">
    <property type="term" value="F:DNA binding"/>
    <property type="evidence" value="ECO:0007669"/>
    <property type="project" value="UniProtKB-KW"/>
</dbReference>
<dbReference type="InterPro" id="IPR036388">
    <property type="entry name" value="WH-like_DNA-bd_sf"/>
</dbReference>
<comment type="similarity">
    <text evidence="1">Belongs to the LysR transcriptional regulatory family.</text>
</comment>
<feature type="domain" description="HTH lysR-type" evidence="5">
    <location>
        <begin position="2"/>
        <end position="59"/>
    </location>
</feature>
<evidence type="ECO:0000256" key="2">
    <source>
        <dbReference type="ARBA" id="ARBA00023015"/>
    </source>
</evidence>
<evidence type="ECO:0000313" key="6">
    <source>
        <dbReference type="EMBL" id="GHF67086.1"/>
    </source>
</evidence>
<dbReference type="SUPFAM" id="SSF46785">
    <property type="entry name" value="Winged helix' DNA-binding domain"/>
    <property type="match status" value="1"/>
</dbReference>
<evidence type="ECO:0000256" key="3">
    <source>
        <dbReference type="ARBA" id="ARBA00023125"/>
    </source>
</evidence>
<keyword evidence="2" id="KW-0805">Transcription regulation</keyword>
<dbReference type="SUPFAM" id="SSF53850">
    <property type="entry name" value="Periplasmic binding protein-like II"/>
    <property type="match status" value="1"/>
</dbReference>
<evidence type="ECO:0000256" key="4">
    <source>
        <dbReference type="ARBA" id="ARBA00023163"/>
    </source>
</evidence>
<accession>A0A919EFY9</accession>
<keyword evidence="7" id="KW-1185">Reference proteome</keyword>
<keyword evidence="3" id="KW-0238">DNA-binding</keyword>
<evidence type="ECO:0000259" key="5">
    <source>
        <dbReference type="PROSITE" id="PS50931"/>
    </source>
</evidence>
<dbReference type="PANTHER" id="PTHR30346">
    <property type="entry name" value="TRANSCRIPTIONAL DUAL REGULATOR HCAR-RELATED"/>
    <property type="match status" value="1"/>
</dbReference>
<dbReference type="Gene3D" id="1.10.10.10">
    <property type="entry name" value="Winged helix-like DNA-binding domain superfamily/Winged helix DNA-binding domain"/>
    <property type="match status" value="1"/>
</dbReference>
<evidence type="ECO:0000256" key="1">
    <source>
        <dbReference type="ARBA" id="ARBA00009437"/>
    </source>
</evidence>
<keyword evidence="4" id="KW-0804">Transcription</keyword>
<dbReference type="PROSITE" id="PS50931">
    <property type="entry name" value="HTH_LYSR"/>
    <property type="match status" value="1"/>
</dbReference>
<dbReference type="PRINTS" id="PR00039">
    <property type="entry name" value="HTHLYSR"/>
</dbReference>
<name>A0A919EFY9_9ACTN</name>
<dbReference type="Gene3D" id="3.40.190.10">
    <property type="entry name" value="Periplasmic binding protein-like II"/>
    <property type="match status" value="2"/>
</dbReference>
<gene>
    <name evidence="6" type="ORF">GCM10010218_55700</name>
</gene>
<dbReference type="Pfam" id="PF00126">
    <property type="entry name" value="HTH_1"/>
    <property type="match status" value="1"/>
</dbReference>
<evidence type="ECO:0000313" key="7">
    <source>
        <dbReference type="Proteomes" id="UP000638313"/>
    </source>
</evidence>
<dbReference type="EMBL" id="BNBD01000016">
    <property type="protein sequence ID" value="GHF67086.1"/>
    <property type="molecule type" value="Genomic_DNA"/>
</dbReference>